<accession>A0A1I6I8R3</accession>
<dbReference type="PROSITE" id="PS50887">
    <property type="entry name" value="GGDEF"/>
    <property type="match status" value="1"/>
</dbReference>
<evidence type="ECO:0000256" key="1">
    <source>
        <dbReference type="SAM" id="Phobius"/>
    </source>
</evidence>
<dbReference type="GO" id="GO:0052621">
    <property type="term" value="F:diguanylate cyclase activity"/>
    <property type="evidence" value="ECO:0007669"/>
    <property type="project" value="TreeGrafter"/>
</dbReference>
<dbReference type="InterPro" id="IPR029787">
    <property type="entry name" value="Nucleotide_cyclase"/>
</dbReference>
<dbReference type="FunFam" id="3.30.70.270:FF:000001">
    <property type="entry name" value="Diguanylate cyclase domain protein"/>
    <property type="match status" value="1"/>
</dbReference>
<keyword evidence="1" id="KW-1133">Transmembrane helix</keyword>
<evidence type="ECO:0000313" key="4">
    <source>
        <dbReference type="Proteomes" id="UP000199659"/>
    </source>
</evidence>
<dbReference type="InterPro" id="IPR050469">
    <property type="entry name" value="Diguanylate_Cyclase"/>
</dbReference>
<evidence type="ECO:0000259" key="2">
    <source>
        <dbReference type="PROSITE" id="PS50887"/>
    </source>
</evidence>
<feature type="transmembrane region" description="Helical" evidence="1">
    <location>
        <begin position="42"/>
        <end position="61"/>
    </location>
</feature>
<keyword evidence="4" id="KW-1185">Reference proteome</keyword>
<feature type="transmembrane region" description="Helical" evidence="1">
    <location>
        <begin position="16"/>
        <end position="36"/>
    </location>
</feature>
<dbReference type="PANTHER" id="PTHR45138">
    <property type="entry name" value="REGULATORY COMPONENTS OF SENSORY TRANSDUCTION SYSTEM"/>
    <property type="match status" value="1"/>
</dbReference>
<dbReference type="OrthoDB" id="9804955at2"/>
<dbReference type="Pfam" id="PF00990">
    <property type="entry name" value="GGDEF"/>
    <property type="match status" value="1"/>
</dbReference>
<sequence length="354" mass="40505">MRSKVGLKKVDTMVKYFFMDVICLLIHILFLLIFYYQKIHLLALFNLASVLSYLLIFQLLLEKSIKRAVAICYTEMVLHSIIAVIYLGFSGGFELYLLVFIPIIFFFSLLYGSRNYLLYSLGLMSSAIYCSLKVFSCYHKPLYTFSSKKVEVALHIFNSFIVLLGLFVLCYLMVQEVVQARQELEDKNKILLFLSEHDPLTKLLNRRSMQERIQRAITALKEDSRVGIAFFDIDNFKNFNDVYGHDFGDQVLVKVSDLISKVVTGSGEVSRWGGEELVVVFPDCNIEEITKLVEIIRMSVEEQSIQYENKKVNVTITCGLAFGKKGVNAEALIRNADQCMLKGKEMGKNCVIVQ</sequence>
<dbReference type="RefSeq" id="WP_092559172.1">
    <property type="nucleotide sequence ID" value="NZ_FOYZ01000002.1"/>
</dbReference>
<dbReference type="Gene3D" id="3.30.70.270">
    <property type="match status" value="1"/>
</dbReference>
<dbReference type="STRING" id="37658.SAMN05661086_00553"/>
<name>A0A1I6I8R3_9FIRM</name>
<dbReference type="InterPro" id="IPR043128">
    <property type="entry name" value="Rev_trsase/Diguanyl_cyclase"/>
</dbReference>
<feature type="transmembrane region" description="Helical" evidence="1">
    <location>
        <begin position="116"/>
        <end position="135"/>
    </location>
</feature>
<dbReference type="AlphaFoldDB" id="A0A1I6I8R3"/>
<dbReference type="InterPro" id="IPR000160">
    <property type="entry name" value="GGDEF_dom"/>
</dbReference>
<organism evidence="3 4">
    <name type="scientific">Anaeromicropila populeti</name>
    <dbReference type="NCBI Taxonomy" id="37658"/>
    <lineage>
        <taxon>Bacteria</taxon>
        <taxon>Bacillati</taxon>
        <taxon>Bacillota</taxon>
        <taxon>Clostridia</taxon>
        <taxon>Lachnospirales</taxon>
        <taxon>Lachnospiraceae</taxon>
        <taxon>Anaeromicropila</taxon>
    </lineage>
</organism>
<dbReference type="SMART" id="SM00267">
    <property type="entry name" value="GGDEF"/>
    <property type="match status" value="1"/>
</dbReference>
<keyword evidence="1" id="KW-0812">Transmembrane</keyword>
<dbReference type="SUPFAM" id="SSF55073">
    <property type="entry name" value="Nucleotide cyclase"/>
    <property type="match status" value="1"/>
</dbReference>
<feature type="transmembrane region" description="Helical" evidence="1">
    <location>
        <begin position="155"/>
        <end position="174"/>
    </location>
</feature>
<keyword evidence="1" id="KW-0472">Membrane</keyword>
<feature type="transmembrane region" description="Helical" evidence="1">
    <location>
        <begin position="68"/>
        <end position="89"/>
    </location>
</feature>
<feature type="domain" description="GGDEF" evidence="2">
    <location>
        <begin position="224"/>
        <end position="354"/>
    </location>
</feature>
<dbReference type="Proteomes" id="UP000199659">
    <property type="component" value="Unassembled WGS sequence"/>
</dbReference>
<proteinExistence type="predicted"/>
<dbReference type="CDD" id="cd01949">
    <property type="entry name" value="GGDEF"/>
    <property type="match status" value="1"/>
</dbReference>
<evidence type="ECO:0000313" key="3">
    <source>
        <dbReference type="EMBL" id="SFR63096.1"/>
    </source>
</evidence>
<feature type="transmembrane region" description="Helical" evidence="1">
    <location>
        <begin position="95"/>
        <end position="111"/>
    </location>
</feature>
<dbReference type="PANTHER" id="PTHR45138:SF9">
    <property type="entry name" value="DIGUANYLATE CYCLASE DGCM-RELATED"/>
    <property type="match status" value="1"/>
</dbReference>
<protein>
    <submittedName>
        <fullName evidence="3">Diguanylate cyclase (GGDEF) domain-containing protein</fullName>
    </submittedName>
</protein>
<gene>
    <name evidence="3" type="ORF">SAMN05661086_00553</name>
</gene>
<reference evidence="3 4" key="1">
    <citation type="submission" date="2016-10" db="EMBL/GenBank/DDBJ databases">
        <authorList>
            <person name="de Groot N.N."/>
        </authorList>
    </citation>
    <scope>NUCLEOTIDE SEQUENCE [LARGE SCALE GENOMIC DNA]</scope>
    <source>
        <strain evidence="3 4">743A</strain>
    </source>
</reference>
<dbReference type="EMBL" id="FOYZ01000002">
    <property type="protein sequence ID" value="SFR63096.1"/>
    <property type="molecule type" value="Genomic_DNA"/>
</dbReference>
<dbReference type="NCBIfam" id="TIGR00254">
    <property type="entry name" value="GGDEF"/>
    <property type="match status" value="1"/>
</dbReference>